<sequence>MDSSQIIACFFGRPGAFCLAFTWQFASSQPALARLRLGVCTRSGRILRAPRRMLRTRDDTLVGVATWPRSRASSAQGLWVASRSIASVFEPPATRILEHAFDVADLHHRRKPGLRAGASSSDQRGFESTEFWFARDYQAVKVEQNAQSKFDDEDQFEVACPAHRDRAPPSQEVRAGMPLLCNASGSWTGDASEDNGTPVKTCPTPELKRRRDALPAHRARCILEEDDRPSTAIYHSSRLRELNIKDDDSLHGQRSAYRGWSYKQRTYYSAELGRRSS</sequence>
<accession>A0ACB8RR78</accession>
<gene>
    <name evidence="1" type="ORF">FA95DRAFT_1573182</name>
</gene>
<reference evidence="1" key="1">
    <citation type="submission" date="2021-02" db="EMBL/GenBank/DDBJ databases">
        <authorList>
            <consortium name="DOE Joint Genome Institute"/>
            <person name="Ahrendt S."/>
            <person name="Looney B.P."/>
            <person name="Miyauchi S."/>
            <person name="Morin E."/>
            <person name="Drula E."/>
            <person name="Courty P.E."/>
            <person name="Chicoki N."/>
            <person name="Fauchery L."/>
            <person name="Kohler A."/>
            <person name="Kuo A."/>
            <person name="Labutti K."/>
            <person name="Pangilinan J."/>
            <person name="Lipzen A."/>
            <person name="Riley R."/>
            <person name="Andreopoulos W."/>
            <person name="He G."/>
            <person name="Johnson J."/>
            <person name="Barry K.W."/>
            <person name="Grigoriev I.V."/>
            <person name="Nagy L."/>
            <person name="Hibbett D."/>
            <person name="Henrissat B."/>
            <person name="Matheny P.B."/>
            <person name="Labbe J."/>
            <person name="Martin F."/>
        </authorList>
    </citation>
    <scope>NUCLEOTIDE SEQUENCE</scope>
    <source>
        <strain evidence="1">FP105234-sp</strain>
    </source>
</reference>
<dbReference type="Proteomes" id="UP000814033">
    <property type="component" value="Unassembled WGS sequence"/>
</dbReference>
<evidence type="ECO:0000313" key="2">
    <source>
        <dbReference type="Proteomes" id="UP000814033"/>
    </source>
</evidence>
<protein>
    <submittedName>
        <fullName evidence="1">Uncharacterized protein</fullName>
    </submittedName>
</protein>
<keyword evidence="2" id="KW-1185">Reference proteome</keyword>
<comment type="caution">
    <text evidence="1">The sequence shown here is derived from an EMBL/GenBank/DDBJ whole genome shotgun (WGS) entry which is preliminary data.</text>
</comment>
<evidence type="ECO:0000313" key="1">
    <source>
        <dbReference type="EMBL" id="KAI0046422.1"/>
    </source>
</evidence>
<proteinExistence type="predicted"/>
<organism evidence="1 2">
    <name type="scientific">Auriscalpium vulgare</name>
    <dbReference type="NCBI Taxonomy" id="40419"/>
    <lineage>
        <taxon>Eukaryota</taxon>
        <taxon>Fungi</taxon>
        <taxon>Dikarya</taxon>
        <taxon>Basidiomycota</taxon>
        <taxon>Agaricomycotina</taxon>
        <taxon>Agaricomycetes</taxon>
        <taxon>Russulales</taxon>
        <taxon>Auriscalpiaceae</taxon>
        <taxon>Auriscalpium</taxon>
    </lineage>
</organism>
<name>A0ACB8RR78_9AGAM</name>
<reference evidence="1" key="2">
    <citation type="journal article" date="2022" name="New Phytol.">
        <title>Evolutionary transition to the ectomycorrhizal habit in the genomes of a hyperdiverse lineage of mushroom-forming fungi.</title>
        <authorList>
            <person name="Looney B."/>
            <person name="Miyauchi S."/>
            <person name="Morin E."/>
            <person name="Drula E."/>
            <person name="Courty P.E."/>
            <person name="Kohler A."/>
            <person name="Kuo A."/>
            <person name="LaButti K."/>
            <person name="Pangilinan J."/>
            <person name="Lipzen A."/>
            <person name="Riley R."/>
            <person name="Andreopoulos W."/>
            <person name="He G."/>
            <person name="Johnson J."/>
            <person name="Nolan M."/>
            <person name="Tritt A."/>
            <person name="Barry K.W."/>
            <person name="Grigoriev I.V."/>
            <person name="Nagy L.G."/>
            <person name="Hibbett D."/>
            <person name="Henrissat B."/>
            <person name="Matheny P.B."/>
            <person name="Labbe J."/>
            <person name="Martin F.M."/>
        </authorList>
    </citation>
    <scope>NUCLEOTIDE SEQUENCE</scope>
    <source>
        <strain evidence="1">FP105234-sp</strain>
    </source>
</reference>
<dbReference type="EMBL" id="MU275926">
    <property type="protein sequence ID" value="KAI0046422.1"/>
    <property type="molecule type" value="Genomic_DNA"/>
</dbReference>